<comment type="caution">
    <text evidence="1">The sequence shown here is derived from an EMBL/GenBank/DDBJ whole genome shotgun (WGS) entry which is preliminary data.</text>
</comment>
<accession>A0A6I4LVT9</accession>
<dbReference type="Proteomes" id="UP000471147">
    <property type="component" value="Unassembled WGS sequence"/>
</dbReference>
<dbReference type="OrthoDB" id="839663at2"/>
<protein>
    <submittedName>
        <fullName evidence="1">BrnT family toxin</fullName>
    </submittedName>
</protein>
<dbReference type="Pfam" id="PF04365">
    <property type="entry name" value="BrnT_toxin"/>
    <property type="match status" value="1"/>
</dbReference>
<organism evidence="1 2">
    <name type="scientific">Sphingorhabdus profundilacus</name>
    <dbReference type="NCBI Taxonomy" id="2509718"/>
    <lineage>
        <taxon>Bacteria</taxon>
        <taxon>Pseudomonadati</taxon>
        <taxon>Pseudomonadota</taxon>
        <taxon>Alphaproteobacteria</taxon>
        <taxon>Sphingomonadales</taxon>
        <taxon>Sphingomonadaceae</taxon>
        <taxon>Sphingorhabdus</taxon>
    </lineage>
</organism>
<dbReference type="Gene3D" id="3.10.450.530">
    <property type="entry name" value="Ribonuclease toxin, BrnT, of type II toxin-antitoxin system"/>
    <property type="match status" value="1"/>
</dbReference>
<keyword evidence="2" id="KW-1185">Reference proteome</keyword>
<name>A0A6I4LVT9_9SPHN</name>
<sequence length="92" mass="10878">MLFEWDPFKAEANLKKHKVAFDDAVRVFADPSHISDIERIEGGEHRWQTIGTVDGIRLLLVVHNWRDEDGIDIIRIISARKAERHERRRYES</sequence>
<dbReference type="InterPro" id="IPR007460">
    <property type="entry name" value="BrnT_toxin"/>
</dbReference>
<evidence type="ECO:0000313" key="1">
    <source>
        <dbReference type="EMBL" id="MVZ96323.1"/>
    </source>
</evidence>
<evidence type="ECO:0000313" key="2">
    <source>
        <dbReference type="Proteomes" id="UP000471147"/>
    </source>
</evidence>
<gene>
    <name evidence="1" type="ORF">EUU23_01235</name>
</gene>
<dbReference type="EMBL" id="SDWJ01000001">
    <property type="protein sequence ID" value="MVZ96323.1"/>
    <property type="molecule type" value="Genomic_DNA"/>
</dbReference>
<dbReference type="AlphaFoldDB" id="A0A6I4LVT9"/>
<reference evidence="1 2" key="1">
    <citation type="submission" date="2019-01" db="EMBL/GenBank/DDBJ databases">
        <title>Sphingorhabdus lacus sp.nov., isolated from an oligotrophic freshwater lake.</title>
        <authorList>
            <person name="Park M."/>
        </authorList>
    </citation>
    <scope>NUCLEOTIDE SEQUENCE [LARGE SCALE GENOMIC DNA]</scope>
    <source>
        <strain evidence="1 2">IMCC26285</strain>
    </source>
</reference>
<proteinExistence type="predicted"/>
<dbReference type="InterPro" id="IPR038573">
    <property type="entry name" value="BrnT_sf"/>
</dbReference>